<feature type="compositionally biased region" description="Basic and acidic residues" evidence="1">
    <location>
        <begin position="257"/>
        <end position="266"/>
    </location>
</feature>
<evidence type="ECO:0000259" key="2">
    <source>
        <dbReference type="SMART" id="SM00458"/>
    </source>
</evidence>
<evidence type="ECO:0000313" key="3">
    <source>
        <dbReference type="EMBL" id="KAG2176150.1"/>
    </source>
</evidence>
<dbReference type="PANTHER" id="PTHR37450:SF1">
    <property type="entry name" value="CIPC PROTEIN"/>
    <property type="match status" value="1"/>
</dbReference>
<reference evidence="3" key="1">
    <citation type="submission" date="2020-12" db="EMBL/GenBank/DDBJ databases">
        <title>Metabolic potential, ecology and presence of endohyphal bacteria is reflected in genomic diversity of Mucoromycotina.</title>
        <authorList>
            <person name="Muszewska A."/>
            <person name="Okrasinska A."/>
            <person name="Steczkiewicz K."/>
            <person name="Drgas O."/>
            <person name="Orlowska M."/>
            <person name="Perlinska-Lenart U."/>
            <person name="Aleksandrzak-Piekarczyk T."/>
            <person name="Szatraj K."/>
            <person name="Zielenkiewicz U."/>
            <person name="Pilsyk S."/>
            <person name="Malc E."/>
            <person name="Mieczkowski P."/>
            <person name="Kruszewska J.S."/>
            <person name="Biernat P."/>
            <person name="Pawlowska J."/>
        </authorList>
    </citation>
    <scope>NUCLEOTIDE SEQUENCE</scope>
    <source>
        <strain evidence="3">WA0000067209</strain>
    </source>
</reference>
<keyword evidence="4" id="KW-1185">Reference proteome</keyword>
<gene>
    <name evidence="3" type="ORF">INT43_005383</name>
</gene>
<feature type="region of interest" description="Disordered" evidence="1">
    <location>
        <begin position="257"/>
        <end position="281"/>
    </location>
</feature>
<dbReference type="InterPro" id="IPR022234">
    <property type="entry name" value="DUF3759"/>
</dbReference>
<accession>A0A8H7UAX1</accession>
<dbReference type="Gene3D" id="2.80.10.50">
    <property type="match status" value="1"/>
</dbReference>
<dbReference type="OrthoDB" id="9895617at2759"/>
<dbReference type="PROSITE" id="PS50231">
    <property type="entry name" value="RICIN_B_LECTIN"/>
    <property type="match status" value="1"/>
</dbReference>
<dbReference type="Proteomes" id="UP000654370">
    <property type="component" value="Unassembled WGS sequence"/>
</dbReference>
<dbReference type="Pfam" id="PF00652">
    <property type="entry name" value="Ricin_B_lectin"/>
    <property type="match status" value="1"/>
</dbReference>
<dbReference type="SUPFAM" id="SSF50370">
    <property type="entry name" value="Ricin B-like lectins"/>
    <property type="match status" value="1"/>
</dbReference>
<organism evidence="3 4">
    <name type="scientific">Mortierella isabellina</name>
    <name type="common">Filamentous fungus</name>
    <name type="synonym">Umbelopsis isabellina</name>
    <dbReference type="NCBI Taxonomy" id="91625"/>
    <lineage>
        <taxon>Eukaryota</taxon>
        <taxon>Fungi</taxon>
        <taxon>Fungi incertae sedis</taxon>
        <taxon>Mucoromycota</taxon>
        <taxon>Mucoromycotina</taxon>
        <taxon>Umbelopsidomycetes</taxon>
        <taxon>Umbelopsidales</taxon>
        <taxon>Umbelopsidaceae</taxon>
        <taxon>Umbelopsis</taxon>
    </lineage>
</organism>
<dbReference type="InterPro" id="IPR035992">
    <property type="entry name" value="Ricin_B-like_lectins"/>
</dbReference>
<dbReference type="PANTHER" id="PTHR37450">
    <property type="entry name" value="CIPC PROTEIN"/>
    <property type="match status" value="1"/>
</dbReference>
<dbReference type="Pfam" id="PF12585">
    <property type="entry name" value="DUF3759"/>
    <property type="match status" value="1"/>
</dbReference>
<evidence type="ECO:0000256" key="1">
    <source>
        <dbReference type="SAM" id="MobiDB-lite"/>
    </source>
</evidence>
<dbReference type="AlphaFoldDB" id="A0A8H7UAX1"/>
<evidence type="ECO:0000313" key="4">
    <source>
        <dbReference type="Proteomes" id="UP000654370"/>
    </source>
</evidence>
<comment type="caution">
    <text evidence="3">The sequence shown here is derived from an EMBL/GenBank/DDBJ whole genome shotgun (WGS) entry which is preliminary data.</text>
</comment>
<sequence length="281" mass="31935">MSTFPQSYFYIKSRQSGFVLDVFDGGMTNDTHIIVYPQKYNDAANQLWSCEDGFLINKKSGLVLDIRGGDLVPNKPIIQYARKMTLAHNQRWGYHDGYIHVLADPRLVLDIRGGESKEGAPVILYERKHQQNSNQQWTLEPYGNSGHGQQHPVQPNFYSQQQGVGGYGRPDNEHQGYQVPRPENLCDAHREVYKEKKQAHLSHELIAGAAAFEAVRAYARRQQDEGQPIAHPFAKEAIAAIASAEVVKLMEEHNWGGDKEQTKRAAEQAAQNYYSREYESY</sequence>
<dbReference type="SMART" id="SM00458">
    <property type="entry name" value="RICIN"/>
    <property type="match status" value="1"/>
</dbReference>
<dbReference type="EMBL" id="JAEPQZ010000010">
    <property type="protein sequence ID" value="KAG2176150.1"/>
    <property type="molecule type" value="Genomic_DNA"/>
</dbReference>
<protein>
    <recommendedName>
        <fullName evidence="2">Ricin B lectin domain-containing protein</fullName>
    </recommendedName>
</protein>
<name>A0A8H7UAX1_MORIS</name>
<proteinExistence type="predicted"/>
<feature type="domain" description="Ricin B lectin" evidence="2">
    <location>
        <begin position="6"/>
        <end position="140"/>
    </location>
</feature>
<dbReference type="InterPro" id="IPR000772">
    <property type="entry name" value="Ricin_B_lectin"/>
</dbReference>
<dbReference type="CDD" id="cd23454">
    <property type="entry name" value="beta-trefoil_Ricin_GllA-1"/>
    <property type="match status" value="1"/>
</dbReference>